<evidence type="ECO:0000256" key="4">
    <source>
        <dbReference type="ARBA" id="ARBA00022989"/>
    </source>
</evidence>
<reference evidence="8 9" key="1">
    <citation type="submission" date="2010-10" db="EMBL/GenBank/DDBJ databases">
        <title>Complete sequence of Frankia sp. EuI1c.</title>
        <authorList>
            <consortium name="US DOE Joint Genome Institute"/>
            <person name="Lucas S."/>
            <person name="Copeland A."/>
            <person name="Lapidus A."/>
            <person name="Cheng J.-F."/>
            <person name="Bruce D."/>
            <person name="Goodwin L."/>
            <person name="Pitluck S."/>
            <person name="Chertkov O."/>
            <person name="Detter J.C."/>
            <person name="Han C."/>
            <person name="Tapia R."/>
            <person name="Land M."/>
            <person name="Hauser L."/>
            <person name="Jeffries C."/>
            <person name="Kyrpides N."/>
            <person name="Ivanova N."/>
            <person name="Mikhailova N."/>
            <person name="Beauchemin N."/>
            <person name="Sen A."/>
            <person name="Sur S.A."/>
            <person name="Gtari M."/>
            <person name="Wall L."/>
            <person name="Tisa L."/>
            <person name="Woyke T."/>
        </authorList>
    </citation>
    <scope>NUCLEOTIDE SEQUENCE [LARGE SCALE GENOMIC DNA]</scope>
    <source>
        <strain evidence="9">DSM 45817 / CECT 9037 / EuI1c</strain>
    </source>
</reference>
<feature type="region of interest" description="Disordered" evidence="6">
    <location>
        <begin position="1"/>
        <end position="23"/>
    </location>
</feature>
<evidence type="ECO:0000256" key="5">
    <source>
        <dbReference type="ARBA" id="ARBA00023136"/>
    </source>
</evidence>
<evidence type="ECO:0000256" key="1">
    <source>
        <dbReference type="ARBA" id="ARBA00004651"/>
    </source>
</evidence>
<name>E3IUJ5_PSEI1</name>
<evidence type="ECO:0000256" key="7">
    <source>
        <dbReference type="SAM" id="Phobius"/>
    </source>
</evidence>
<organism evidence="8 9">
    <name type="scientific">Pseudofrankia inefficax (strain DSM 45817 / CECT 9037 / DDB 130130 / EuI1c)</name>
    <name type="common">Frankia inefficax</name>
    <dbReference type="NCBI Taxonomy" id="298654"/>
    <lineage>
        <taxon>Bacteria</taxon>
        <taxon>Bacillati</taxon>
        <taxon>Actinomycetota</taxon>
        <taxon>Actinomycetes</taxon>
        <taxon>Frankiales</taxon>
        <taxon>Frankiaceae</taxon>
        <taxon>Pseudofrankia</taxon>
    </lineage>
</organism>
<feature type="transmembrane region" description="Helical" evidence="7">
    <location>
        <begin position="264"/>
        <end position="281"/>
    </location>
</feature>
<dbReference type="GO" id="GO:0022857">
    <property type="term" value="F:transmembrane transporter activity"/>
    <property type="evidence" value="ECO:0007669"/>
    <property type="project" value="InterPro"/>
</dbReference>
<sequence>MTVEPATRPIAPPAASRPDARPPAGARLRRWLSPRNASAVYLFALLFVVFAVWEPDTFLTLQTWRLLLDSQAVTGLVAVGLIVSLSAGVIDLAIGSEAGIGGILVAWFLARQGLPIPLAILLSLLAGAAVGVVLTLLIVRARVPSMIGTLAISSILIAMIDWISGSQQILDLGPSFQKIGTDELFGVTYPVYVLAAVSLIVWYFLDRTAVGRRIYATGGNVEAARLAGVRTSRMILLATVTCGVIVAMAGVLASSQLATGDPTITQSYLLPAFAAAFLGSTQFRGGRFNVAGTLMAVAVLAVGVKGLQLGGAPIWLPDLFDGVALIAAIGFAQYQKAPTARTAAIRRTLRLRGRERRPDLETATNETAPN</sequence>
<feature type="transmembrane region" description="Helical" evidence="7">
    <location>
        <begin position="92"/>
        <end position="110"/>
    </location>
</feature>
<evidence type="ECO:0000313" key="9">
    <source>
        <dbReference type="Proteomes" id="UP000002484"/>
    </source>
</evidence>
<feature type="transmembrane region" description="Helical" evidence="7">
    <location>
        <begin position="65"/>
        <end position="85"/>
    </location>
</feature>
<dbReference type="Proteomes" id="UP000002484">
    <property type="component" value="Chromosome"/>
</dbReference>
<evidence type="ECO:0000256" key="3">
    <source>
        <dbReference type="ARBA" id="ARBA00022692"/>
    </source>
</evidence>
<dbReference type="GO" id="GO:0005886">
    <property type="term" value="C:plasma membrane"/>
    <property type="evidence" value="ECO:0007669"/>
    <property type="project" value="UniProtKB-SubCell"/>
</dbReference>
<dbReference type="RefSeq" id="WP_013426798.1">
    <property type="nucleotide sequence ID" value="NC_014666.1"/>
</dbReference>
<feature type="transmembrane region" description="Helical" evidence="7">
    <location>
        <begin position="235"/>
        <end position="258"/>
    </location>
</feature>
<dbReference type="AlphaFoldDB" id="E3IUJ5"/>
<feature type="transmembrane region" description="Helical" evidence="7">
    <location>
        <begin position="314"/>
        <end position="332"/>
    </location>
</feature>
<keyword evidence="9" id="KW-1185">Reference proteome</keyword>
<feature type="transmembrane region" description="Helical" evidence="7">
    <location>
        <begin position="36"/>
        <end position="53"/>
    </location>
</feature>
<feature type="transmembrane region" description="Helical" evidence="7">
    <location>
        <begin position="116"/>
        <end position="139"/>
    </location>
</feature>
<accession>E3IUJ5</accession>
<evidence type="ECO:0000256" key="6">
    <source>
        <dbReference type="SAM" id="MobiDB-lite"/>
    </source>
</evidence>
<proteinExistence type="predicted"/>
<dbReference type="OrthoDB" id="3468954at2"/>
<dbReference type="Pfam" id="PF02653">
    <property type="entry name" value="BPD_transp_2"/>
    <property type="match status" value="1"/>
</dbReference>
<dbReference type="KEGG" id="fri:FraEuI1c_5696"/>
<gene>
    <name evidence="8" type="ordered locus">FraEuI1c_5696</name>
</gene>
<evidence type="ECO:0000256" key="2">
    <source>
        <dbReference type="ARBA" id="ARBA00022475"/>
    </source>
</evidence>
<dbReference type="HOGENOM" id="CLU_028880_4_3_11"/>
<keyword evidence="4 7" id="KW-1133">Transmembrane helix</keyword>
<dbReference type="PANTHER" id="PTHR32196">
    <property type="entry name" value="ABC TRANSPORTER PERMEASE PROTEIN YPHD-RELATED-RELATED"/>
    <property type="match status" value="1"/>
</dbReference>
<dbReference type="eggNOG" id="COG1172">
    <property type="taxonomic scope" value="Bacteria"/>
</dbReference>
<feature type="transmembrane region" description="Helical" evidence="7">
    <location>
        <begin position="184"/>
        <end position="205"/>
    </location>
</feature>
<feature type="transmembrane region" description="Helical" evidence="7">
    <location>
        <begin position="146"/>
        <end position="164"/>
    </location>
</feature>
<keyword evidence="5 7" id="KW-0472">Membrane</keyword>
<dbReference type="InterPro" id="IPR001851">
    <property type="entry name" value="ABC_transp_permease"/>
</dbReference>
<keyword evidence="3 7" id="KW-0812">Transmembrane</keyword>
<dbReference type="InParanoid" id="E3IUJ5"/>
<feature type="transmembrane region" description="Helical" evidence="7">
    <location>
        <begin position="288"/>
        <end position="308"/>
    </location>
</feature>
<dbReference type="STRING" id="298654.FraEuI1c_5696"/>
<evidence type="ECO:0000313" key="8">
    <source>
        <dbReference type="EMBL" id="ADP83680.1"/>
    </source>
</evidence>
<dbReference type="CDD" id="cd06579">
    <property type="entry name" value="TM_PBP1_transp_AraH_like"/>
    <property type="match status" value="1"/>
</dbReference>
<dbReference type="EMBL" id="CP002299">
    <property type="protein sequence ID" value="ADP83680.1"/>
    <property type="molecule type" value="Genomic_DNA"/>
</dbReference>
<keyword evidence="2" id="KW-1003">Cell membrane</keyword>
<protein>
    <submittedName>
        <fullName evidence="8">Inner-membrane translocator</fullName>
    </submittedName>
</protein>
<comment type="subcellular location">
    <subcellularLocation>
        <location evidence="1">Cell membrane</location>
        <topology evidence="1">Multi-pass membrane protein</topology>
    </subcellularLocation>
</comment>